<name>A0A517R2V2_9PLAN</name>
<keyword evidence="6" id="KW-0808">Transferase</keyword>
<dbReference type="Gene3D" id="3.90.1150.10">
    <property type="entry name" value="Aspartate Aminotransferase, domain 1"/>
    <property type="match status" value="1"/>
</dbReference>
<evidence type="ECO:0000313" key="6">
    <source>
        <dbReference type="EMBL" id="QDT38173.1"/>
    </source>
</evidence>
<evidence type="ECO:0000256" key="4">
    <source>
        <dbReference type="PIRSR" id="PIRSR000390-2"/>
    </source>
</evidence>
<dbReference type="PANTHER" id="PTHR30244:SF36">
    <property type="entry name" value="3-OXO-GLUCOSE-6-PHOSPHATE:GLUTAMATE AMINOTRANSFERASE"/>
    <property type="match status" value="1"/>
</dbReference>
<dbReference type="OrthoDB" id="9810913at2"/>
<dbReference type="InterPro" id="IPR015424">
    <property type="entry name" value="PyrdxlP-dep_Trfase"/>
</dbReference>
<evidence type="ECO:0000313" key="7">
    <source>
        <dbReference type="Proteomes" id="UP000317318"/>
    </source>
</evidence>
<dbReference type="FunFam" id="3.40.640.10:FF:000089">
    <property type="entry name" value="Aminotransferase, DegT/DnrJ/EryC1/StrS family"/>
    <property type="match status" value="1"/>
</dbReference>
<keyword evidence="6" id="KW-0032">Aminotransferase</keyword>
<protein>
    <submittedName>
        <fullName evidence="6">Aminotransferase</fullName>
        <ecNumber evidence="6">2.6.1.98</ecNumber>
    </submittedName>
</protein>
<comment type="similarity">
    <text evidence="2 5">Belongs to the DegT/DnrJ/EryC1 family.</text>
</comment>
<gene>
    <name evidence="6" type="ORF">Pan189_25630</name>
</gene>
<feature type="modified residue" description="N6-(pyridoxal phosphate)lysine" evidence="4">
    <location>
        <position position="201"/>
    </location>
</feature>
<dbReference type="Gene3D" id="3.40.640.10">
    <property type="entry name" value="Type I PLP-dependent aspartate aminotransferase-like (Major domain)"/>
    <property type="match status" value="1"/>
</dbReference>
<evidence type="ECO:0000256" key="1">
    <source>
        <dbReference type="ARBA" id="ARBA00022898"/>
    </source>
</evidence>
<dbReference type="GO" id="GO:0008483">
    <property type="term" value="F:transaminase activity"/>
    <property type="evidence" value="ECO:0007669"/>
    <property type="project" value="UniProtKB-KW"/>
</dbReference>
<dbReference type="InterPro" id="IPR000653">
    <property type="entry name" value="DegT/StrS_aminotransferase"/>
</dbReference>
<dbReference type="KEGG" id="svp:Pan189_25630"/>
<organism evidence="6 7">
    <name type="scientific">Stratiformator vulcanicus</name>
    <dbReference type="NCBI Taxonomy" id="2527980"/>
    <lineage>
        <taxon>Bacteria</taxon>
        <taxon>Pseudomonadati</taxon>
        <taxon>Planctomycetota</taxon>
        <taxon>Planctomycetia</taxon>
        <taxon>Planctomycetales</taxon>
        <taxon>Planctomycetaceae</taxon>
        <taxon>Stratiformator</taxon>
    </lineage>
</organism>
<dbReference type="RefSeq" id="WP_145364218.1">
    <property type="nucleotide sequence ID" value="NZ_CP036268.1"/>
</dbReference>
<feature type="active site" description="Proton acceptor" evidence="3">
    <location>
        <position position="201"/>
    </location>
</feature>
<dbReference type="CDD" id="cd00616">
    <property type="entry name" value="AHBA_syn"/>
    <property type="match status" value="1"/>
</dbReference>
<dbReference type="GO" id="GO:0000271">
    <property type="term" value="P:polysaccharide biosynthetic process"/>
    <property type="evidence" value="ECO:0007669"/>
    <property type="project" value="TreeGrafter"/>
</dbReference>
<proteinExistence type="inferred from homology"/>
<dbReference type="SUPFAM" id="SSF53383">
    <property type="entry name" value="PLP-dependent transferases"/>
    <property type="match status" value="1"/>
</dbReference>
<evidence type="ECO:0000256" key="2">
    <source>
        <dbReference type="ARBA" id="ARBA00037999"/>
    </source>
</evidence>
<dbReference type="Proteomes" id="UP000317318">
    <property type="component" value="Chromosome"/>
</dbReference>
<dbReference type="EMBL" id="CP036268">
    <property type="protein sequence ID" value="QDT38173.1"/>
    <property type="molecule type" value="Genomic_DNA"/>
</dbReference>
<evidence type="ECO:0000256" key="5">
    <source>
        <dbReference type="RuleBase" id="RU004508"/>
    </source>
</evidence>
<sequence length="412" mass="44814">MSSVRLADGGPAPAPCPVPLIDLKAQYATIRDEVQQTVSELFEQQAFVLGEPVAELEKEIAAYCDSAHAVGCASGTDALILSLMAAGVGPGDEVITSPFTFFATAGAIHRVGAKPVFVDIEPVGFNIDPEQIEAAVTPKTKAIMPVHIFGQCAEMEPIWRIAVRLGIPVIEDAAQAIGSAYRGRKAGVLGTTGCFSFFPTKNLGGAGDGGIITTDDPEVANRLRRLRVHGDVGGYNHVEVGFNSRLDALQAAVLRIKLRHLEDWSEARRQNGKRYAELFRHYELLDGVELPTTLPDRRHIFNQFVIRVPDGKRNEVQQSLRGDNIGCGIYYPIGLHMQKCFEFLGYKEGDMPECERACAEVLALPIYSELTASMQEEVVRGVSRALGRGANLPRLYASEQQGSDTLPLRRVG</sequence>
<accession>A0A517R2V2</accession>
<keyword evidence="7" id="KW-1185">Reference proteome</keyword>
<dbReference type="Pfam" id="PF01041">
    <property type="entry name" value="DegT_DnrJ_EryC1"/>
    <property type="match status" value="1"/>
</dbReference>
<dbReference type="PIRSF" id="PIRSF000390">
    <property type="entry name" value="PLP_StrS"/>
    <property type="match status" value="1"/>
</dbReference>
<keyword evidence="1 4" id="KW-0663">Pyridoxal phosphate</keyword>
<reference evidence="6 7" key="1">
    <citation type="submission" date="2019-02" db="EMBL/GenBank/DDBJ databases">
        <title>Deep-cultivation of Planctomycetes and their phenomic and genomic characterization uncovers novel biology.</title>
        <authorList>
            <person name="Wiegand S."/>
            <person name="Jogler M."/>
            <person name="Boedeker C."/>
            <person name="Pinto D."/>
            <person name="Vollmers J."/>
            <person name="Rivas-Marin E."/>
            <person name="Kohn T."/>
            <person name="Peeters S.H."/>
            <person name="Heuer A."/>
            <person name="Rast P."/>
            <person name="Oberbeckmann S."/>
            <person name="Bunk B."/>
            <person name="Jeske O."/>
            <person name="Meyerdierks A."/>
            <person name="Storesund J.E."/>
            <person name="Kallscheuer N."/>
            <person name="Luecker S."/>
            <person name="Lage O.M."/>
            <person name="Pohl T."/>
            <person name="Merkel B.J."/>
            <person name="Hornburger P."/>
            <person name="Mueller R.-W."/>
            <person name="Bruemmer F."/>
            <person name="Labrenz M."/>
            <person name="Spormann A.M."/>
            <person name="Op den Camp H."/>
            <person name="Overmann J."/>
            <person name="Amann R."/>
            <person name="Jetten M.S.M."/>
            <person name="Mascher T."/>
            <person name="Medema M.H."/>
            <person name="Devos D.P."/>
            <person name="Kaster A.-K."/>
            <person name="Ovreas L."/>
            <person name="Rohde M."/>
            <person name="Galperin M.Y."/>
            <person name="Jogler C."/>
        </authorList>
    </citation>
    <scope>NUCLEOTIDE SEQUENCE [LARGE SCALE GENOMIC DNA]</scope>
    <source>
        <strain evidence="6 7">Pan189</strain>
    </source>
</reference>
<dbReference type="PANTHER" id="PTHR30244">
    <property type="entry name" value="TRANSAMINASE"/>
    <property type="match status" value="1"/>
</dbReference>
<dbReference type="GO" id="GO:0030170">
    <property type="term" value="F:pyridoxal phosphate binding"/>
    <property type="evidence" value="ECO:0007669"/>
    <property type="project" value="UniProtKB-ARBA"/>
</dbReference>
<dbReference type="EC" id="2.6.1.98" evidence="6"/>
<dbReference type="AlphaFoldDB" id="A0A517R2V2"/>
<evidence type="ECO:0000256" key="3">
    <source>
        <dbReference type="PIRSR" id="PIRSR000390-1"/>
    </source>
</evidence>
<dbReference type="InterPro" id="IPR015421">
    <property type="entry name" value="PyrdxlP-dep_Trfase_major"/>
</dbReference>
<dbReference type="InterPro" id="IPR015422">
    <property type="entry name" value="PyrdxlP-dep_Trfase_small"/>
</dbReference>